<dbReference type="GO" id="GO:0016616">
    <property type="term" value="F:oxidoreductase activity, acting on the CH-OH group of donors, NAD or NADP as acceptor"/>
    <property type="evidence" value="ECO:0007669"/>
    <property type="project" value="TreeGrafter"/>
</dbReference>
<dbReference type="STRING" id="114155.A0A4V2K7U9"/>
<keyword evidence="4" id="KW-1185">Reference proteome</keyword>
<accession>A0A4V2K7U9</accession>
<dbReference type="PANTHER" id="PTHR10366">
    <property type="entry name" value="NAD DEPENDENT EPIMERASE/DEHYDRATASE"/>
    <property type="match status" value="1"/>
</dbReference>
<organism evidence="3 4">
    <name type="scientific">Dichomitus squalens</name>
    <dbReference type="NCBI Taxonomy" id="114155"/>
    <lineage>
        <taxon>Eukaryota</taxon>
        <taxon>Fungi</taxon>
        <taxon>Dikarya</taxon>
        <taxon>Basidiomycota</taxon>
        <taxon>Agaricomycotina</taxon>
        <taxon>Agaricomycetes</taxon>
        <taxon>Polyporales</taxon>
        <taxon>Polyporaceae</taxon>
        <taxon>Dichomitus</taxon>
    </lineage>
</organism>
<dbReference type="Gene3D" id="3.40.50.720">
    <property type="entry name" value="NAD(P)-binding Rossmann-like Domain"/>
    <property type="match status" value="1"/>
</dbReference>
<sequence length="363" mass="39628">MPASTTGKVLVTGANGFIAGWIIKDLLEQGFIVRGTVRSLEKAEGLRKALSAHGDRLEIFVVEDIAESGAFDKAVEGIDAIVHAASPVHVLANDPEELIRPALQGTTSILRSASQPDSTVKRIVVISSLAAIVDISAPTPVTFTEANWNEHDVAEVRDKGAAAAQSAKYRASKALAERAAWDLFREGRDKGTIGWDLVTLCPPWVFGPVLGVQSPNDLHSSVKTWYEIAVKEEGEIPAWSKAYAGFLSAIGSTSGILKSMCRNWVDVRDFAAATRLAITKPEAGGERFVVCTAPFDWGQWVYVARRVLGKSKPEEDIQDFSQIVHDVRFDNKKSREVLGITYHEDMEGTAAFMIQDFKEKGWC</sequence>
<name>A0A4V2K7U9_9APHY</name>
<dbReference type="Pfam" id="PF01370">
    <property type="entry name" value="Epimerase"/>
    <property type="match status" value="1"/>
</dbReference>
<dbReference type="Proteomes" id="UP000292082">
    <property type="component" value="Unassembled WGS sequence"/>
</dbReference>
<reference evidence="3 4" key="1">
    <citation type="submission" date="2019-01" db="EMBL/GenBank/DDBJ databases">
        <title>Draft genome sequences of three monokaryotic isolates of the white-rot basidiomycete fungus Dichomitus squalens.</title>
        <authorList>
            <consortium name="DOE Joint Genome Institute"/>
            <person name="Lopez S.C."/>
            <person name="Andreopoulos B."/>
            <person name="Pangilinan J."/>
            <person name="Lipzen A."/>
            <person name="Riley R."/>
            <person name="Ahrendt S."/>
            <person name="Ng V."/>
            <person name="Barry K."/>
            <person name="Daum C."/>
            <person name="Grigoriev I.V."/>
            <person name="Hilden K.S."/>
            <person name="Makela M.R."/>
            <person name="de Vries R.P."/>
        </authorList>
    </citation>
    <scope>NUCLEOTIDE SEQUENCE [LARGE SCALE GENOMIC DNA]</scope>
    <source>
        <strain evidence="3 4">CBS 464.89</strain>
    </source>
</reference>
<evidence type="ECO:0000313" key="3">
    <source>
        <dbReference type="EMBL" id="TBU57488.1"/>
    </source>
</evidence>
<dbReference type="InterPro" id="IPR050425">
    <property type="entry name" value="NAD(P)_dehydrat-like"/>
</dbReference>
<dbReference type="AlphaFoldDB" id="A0A4V2K7U9"/>
<evidence type="ECO:0000256" key="2">
    <source>
        <dbReference type="ARBA" id="ARBA00023445"/>
    </source>
</evidence>
<keyword evidence="1" id="KW-0560">Oxidoreductase</keyword>
<dbReference type="EMBL" id="ML145136">
    <property type="protein sequence ID" value="TBU57488.1"/>
    <property type="molecule type" value="Genomic_DNA"/>
</dbReference>
<evidence type="ECO:0000256" key="1">
    <source>
        <dbReference type="ARBA" id="ARBA00023002"/>
    </source>
</evidence>
<gene>
    <name evidence="3" type="ORF">BD310DRAFT_546324</name>
</gene>
<protein>
    <submittedName>
        <fullName evidence="3">NAD(P)-binding protein</fullName>
    </submittedName>
</protein>
<evidence type="ECO:0000313" key="4">
    <source>
        <dbReference type="Proteomes" id="UP000292082"/>
    </source>
</evidence>
<dbReference type="SUPFAM" id="SSF51735">
    <property type="entry name" value="NAD(P)-binding Rossmann-fold domains"/>
    <property type="match status" value="1"/>
</dbReference>
<comment type="similarity">
    <text evidence="2">Belongs to the NAD(P)-dependent epimerase/dehydratase family. Dihydroflavonol-4-reductase subfamily.</text>
</comment>
<dbReference type="InterPro" id="IPR001509">
    <property type="entry name" value="Epimerase_deHydtase"/>
</dbReference>
<proteinExistence type="inferred from homology"/>
<dbReference type="InterPro" id="IPR036291">
    <property type="entry name" value="NAD(P)-bd_dom_sf"/>
</dbReference>
<dbReference type="PANTHER" id="PTHR10366:SF564">
    <property type="entry name" value="STEROL-4-ALPHA-CARBOXYLATE 3-DEHYDROGENASE, DECARBOXYLATING"/>
    <property type="match status" value="1"/>
</dbReference>